<evidence type="ECO:0000313" key="3">
    <source>
        <dbReference type="EMBL" id="MCE7002454.1"/>
    </source>
</evidence>
<keyword evidence="4" id="KW-1185">Reference proteome</keyword>
<dbReference type="SUPFAM" id="SSF50370">
    <property type="entry name" value="Ricin B-like lectins"/>
    <property type="match status" value="1"/>
</dbReference>
<proteinExistence type="predicted"/>
<gene>
    <name evidence="3" type="ORF">LWC34_06360</name>
</gene>
<dbReference type="Gene3D" id="2.80.10.50">
    <property type="match status" value="2"/>
</dbReference>
<dbReference type="InterPro" id="IPR000772">
    <property type="entry name" value="Ricin_B_lectin"/>
</dbReference>
<comment type="caution">
    <text evidence="3">The sequence shown here is derived from an EMBL/GenBank/DDBJ whole genome shotgun (WGS) entry which is preliminary data.</text>
</comment>
<sequence length="1012" mass="110559">MSRGAFRRLIVGTAIVVAAGVTVPEVAVAAPPQAASAAAEVPSTMAQRGEAAALVDVTPDDTWLAQSERGFVSKIYYRADELDKNRPLEPLHQKLREAAIAALAADGEDESSRFIKTKIFAADTEDKRIIGERIERRREENTVKSTALGLVELPVSETILAKSVYEFIVYIDLNANAHNNIAVLAAARAALQGNTEAQWAFLRTGIHEEHKKDVARLIQERTDKTEAEKEQLRKEAARLFVAQFAIDVTPAEEVRMSTMADLNFVIKVWEHSPDKQSQVAIAAEAAFTSGDAAKYAAFIDTGASAARIRDIDNLRRKQDEERTRQIFELRTRAANSLMYLELVKAADAALAGTPDDRREFLATGQHQHRTQSLRIDAYNGLDSYVADHNGSLVIVPWRKDITPDQLKQQQWKIEPGLSNPECFSFQSVSRPLNYLRRGASPSPSAQNQARIPVKYSVSGHVAPTDGTDEFKADATWCVRGNAEAQIVRPVRDMSRYLTVNGAINDGWADVPARWHAEPPTPVMPIDRRYNAEKNLRDSLGKPTGDAVLDTNYLGYKPYEKGRLYLTSDLVKVDDTDYQRVTVHVVYNGPVLDKLLSMGGPNAIGGEMIDQAPTRDGRGQVLRFARPRAGGQNLYIVWSAATGAHIVFGGIGEAWAASGGEIGPHGYPVTDETQLDSSGNRYSRFTTGTIYYRPNIGIIEIKGTIHAKFAAMGFEATSGYPIESERPFGNENGRRQYFSRASFYITPRNGTVGLAGEWDAKHGESNFEAGPLGYPLSDVQNSVNGGQFVLFSGNNGGIYKHPSIGLRAVYGAIGAKYRSMGAERSFLGYPNTEETALPRGTRSTFQNGRIDTSNDGGTTVAYQVTSVPHRAVQIKGVHSGRCIQTAGLIGGDALKDLAAMELWQCVGGEKQIWDVVSVGNNVYGLKNRHSGKCLDLRAGDLNNGNQIIQYECHLGATQQWEFTTAADGTLALRSVLSGKTVEALNAGDQNATLVTQVADSGQAHQRWTFIPMG</sequence>
<dbReference type="EMBL" id="JAJVCN010000001">
    <property type="protein sequence ID" value="MCE7002454.1"/>
    <property type="molecule type" value="Genomic_DNA"/>
</dbReference>
<feature type="signal peptide" evidence="1">
    <location>
        <begin position="1"/>
        <end position="29"/>
    </location>
</feature>
<dbReference type="Pfam" id="PF14200">
    <property type="entry name" value="RicinB_lectin_2"/>
    <property type="match status" value="2"/>
</dbReference>
<name>A0ABS8Z5Y1_9PSEU</name>
<reference evidence="3 4" key="1">
    <citation type="submission" date="2021-12" db="EMBL/GenBank/DDBJ databases">
        <title>Genome sequence of Kibdelosporangium philippinense ATCC 49844.</title>
        <authorList>
            <person name="Fedorov E.A."/>
            <person name="Omeragic M."/>
            <person name="Shalygina K.F."/>
            <person name="Maclea K.S."/>
        </authorList>
    </citation>
    <scope>NUCLEOTIDE SEQUENCE [LARGE SCALE GENOMIC DNA]</scope>
    <source>
        <strain evidence="3 4">ATCC 49844</strain>
    </source>
</reference>
<dbReference type="Pfam" id="PF05270">
    <property type="entry name" value="AbfB"/>
    <property type="match status" value="1"/>
</dbReference>
<protein>
    <submittedName>
        <fullName evidence="3">RICIN domain-containing protein</fullName>
    </submittedName>
</protein>
<evidence type="ECO:0000256" key="1">
    <source>
        <dbReference type="SAM" id="SignalP"/>
    </source>
</evidence>
<dbReference type="InterPro" id="IPR035992">
    <property type="entry name" value="Ricin_B-like_lectins"/>
</dbReference>
<evidence type="ECO:0000313" key="4">
    <source>
        <dbReference type="Proteomes" id="UP001521150"/>
    </source>
</evidence>
<dbReference type="Pfam" id="PF03752">
    <property type="entry name" value="ALF"/>
    <property type="match status" value="1"/>
</dbReference>
<dbReference type="Proteomes" id="UP001521150">
    <property type="component" value="Unassembled WGS sequence"/>
</dbReference>
<dbReference type="CDD" id="cd00161">
    <property type="entry name" value="beta-trefoil_Ricin-like"/>
    <property type="match status" value="1"/>
</dbReference>
<keyword evidence="1" id="KW-0732">Signal</keyword>
<dbReference type="PROSITE" id="PS50231">
    <property type="entry name" value="RICIN_B_LECTIN"/>
    <property type="match status" value="1"/>
</dbReference>
<dbReference type="InterPro" id="IPR036195">
    <property type="entry name" value="AbfB_ABD_sf"/>
</dbReference>
<dbReference type="InterPro" id="IPR005506">
    <property type="entry name" value="DUF312_ALF"/>
</dbReference>
<dbReference type="SMART" id="SM00458">
    <property type="entry name" value="RICIN"/>
    <property type="match status" value="1"/>
</dbReference>
<evidence type="ECO:0000259" key="2">
    <source>
        <dbReference type="SMART" id="SM00458"/>
    </source>
</evidence>
<dbReference type="RefSeq" id="WP_233723582.1">
    <property type="nucleotide sequence ID" value="NZ_JAJVCN010000001.1"/>
</dbReference>
<dbReference type="InterPro" id="IPR013207">
    <property type="entry name" value="LGFP"/>
</dbReference>
<organism evidence="3 4">
    <name type="scientific">Kibdelosporangium philippinense</name>
    <dbReference type="NCBI Taxonomy" id="211113"/>
    <lineage>
        <taxon>Bacteria</taxon>
        <taxon>Bacillati</taxon>
        <taxon>Actinomycetota</taxon>
        <taxon>Actinomycetes</taxon>
        <taxon>Pseudonocardiales</taxon>
        <taxon>Pseudonocardiaceae</taxon>
        <taxon>Kibdelosporangium</taxon>
    </lineage>
</organism>
<feature type="domain" description="Ricin B lectin" evidence="2">
    <location>
        <begin position="869"/>
        <end position="1009"/>
    </location>
</feature>
<feature type="chain" id="PRO_5046742414" evidence="1">
    <location>
        <begin position="30"/>
        <end position="1012"/>
    </location>
</feature>
<dbReference type="InterPro" id="IPR007934">
    <property type="entry name" value="AbfB_ABD"/>
</dbReference>
<dbReference type="Pfam" id="PF08310">
    <property type="entry name" value="LGFP"/>
    <property type="match status" value="4"/>
</dbReference>
<accession>A0ABS8Z5Y1</accession>
<dbReference type="SUPFAM" id="SSF110221">
    <property type="entry name" value="AbfB domain"/>
    <property type="match status" value="1"/>
</dbReference>